<feature type="domain" description="Thiopeptide-type bacteriocin biosynthesis" evidence="2">
    <location>
        <begin position="798"/>
        <end position="1065"/>
    </location>
</feature>
<sequence length="1083" mass="120314">MTVPSASLDARWQTARFFVMRSPLLPLATLFDLGHIEAPHVPDDASELSSTLSADRASAVAALRHLVRTDAVVREALFVASPSLDAAVRAWLRDELDPRARGVAEIILRYVARMAARATPFGLFSGTSVGVMGSRSNLALEARGSYRRHTRLDVHYLDAACETVRQRRGWEDLRLRTSTGLYAIGKQWRLAELRTSAATGTRHYGLISLERSPHLDATIDRARSGARVEDLVRALRADDSEVEPDEAHDFLRELVASQVLVPDLAPPVTGADPLTHIIETLRRATAARAEIGALVRAEEQLHEMDADGLGLSAERYRAVNAALEPLAVPKDLDALFHVDMYKPLHANASLGPLVVSEARRAVELLTRVGQAEETGLRAFREAFGERYGTREVPFVEVLDEEIGIGYPVDPFRTGEPSPLLEGLVFPTRPPPRWARDGRREQYLARGIDDAVRRGSLEWLLSDEDVEALSEPSSERLPDAFALLGVLHAPSTEALDTGDFRLVVTGLDGPSGATYLGRFCHGDAALREQVEAHLREEEALRADAVFAEIVHLPSGRAANLVTRPRLRDWEIVYLGSGGSNDDRRIPIEDLRISVAGERVLLRSNRLGREVVPRMTSAHNHSRSTLAIYRFLAALSAQDGRTPRFSWAPWGAAPFLPRLRRGRIVLSPARWTLQRADLAPIVDCSSPADRFHALRALRTRLRVPRWAALSDHDNVLPVDFESALHVESFAQLVKNRDTVRLVELSLDSHAVQGPEGSFAHEIIVPFTRLAPTHEGAVAPLRVLPSSPIDTQRTFAPGTQWLYAKLYTGTTTADAVLREVVAPLRERARGLADRWFFLRYFDPQFHLRVRFRGDPGRLLGELLPALHELAAPLLADGRIWRVQIDTYDREVERYGGSLGIDLSERLFSIDSDAVLSFICDPTSEDGPTRCDMALCGTHQLLLDLGLSLTERLEWARRQRDRFAREFRATVEFERRLGLKFRSARRHFEALVGPAADKVALPGRAVLEVRTAAIEPVAARLREAASAGDLCQSIVDLAASHAHMHVNRVLRAKHREQELVLYDALARLYESEVARGKAQNRDVAKIA</sequence>
<gene>
    <name evidence="3" type="ORF">LVJ94_34510</name>
</gene>
<dbReference type="Pfam" id="PF04738">
    <property type="entry name" value="Lant_dehydr_N"/>
    <property type="match status" value="1"/>
</dbReference>
<dbReference type="Pfam" id="PF14028">
    <property type="entry name" value="Lant_dehydr_C"/>
    <property type="match status" value="1"/>
</dbReference>
<dbReference type="EMBL" id="CP089983">
    <property type="protein sequence ID" value="WXB02013.1"/>
    <property type="molecule type" value="Genomic_DNA"/>
</dbReference>
<reference evidence="3" key="1">
    <citation type="submission" date="2021-12" db="EMBL/GenBank/DDBJ databases">
        <title>Discovery of the Pendulisporaceae a myxobacterial family with distinct sporulation behavior and unique specialized metabolism.</title>
        <authorList>
            <person name="Garcia R."/>
            <person name="Popoff A."/>
            <person name="Bader C.D."/>
            <person name="Loehr J."/>
            <person name="Walesch S."/>
            <person name="Walt C."/>
            <person name="Boldt J."/>
            <person name="Bunk B."/>
            <person name="Haeckl F.J.F.P.J."/>
            <person name="Gunesch A.P."/>
            <person name="Birkelbach J."/>
            <person name="Nuebel U."/>
            <person name="Pietschmann T."/>
            <person name="Bach T."/>
            <person name="Mueller R."/>
        </authorList>
    </citation>
    <scope>NUCLEOTIDE SEQUENCE</scope>
    <source>
        <strain evidence="3">MSr11367</strain>
    </source>
</reference>
<dbReference type="InterPro" id="IPR023809">
    <property type="entry name" value="Thiopep_bacteriocin_synth_dom"/>
</dbReference>
<name>A0ABZ2KTQ0_9BACT</name>
<organism evidence="3 4">
    <name type="scientific">Pendulispora rubella</name>
    <dbReference type="NCBI Taxonomy" id="2741070"/>
    <lineage>
        <taxon>Bacteria</taxon>
        <taxon>Pseudomonadati</taxon>
        <taxon>Myxococcota</taxon>
        <taxon>Myxococcia</taxon>
        <taxon>Myxococcales</taxon>
        <taxon>Sorangiineae</taxon>
        <taxon>Pendulisporaceae</taxon>
        <taxon>Pendulispora</taxon>
    </lineage>
</organism>
<dbReference type="InterPro" id="IPR006827">
    <property type="entry name" value="Lant_deHydtase_N"/>
</dbReference>
<dbReference type="Proteomes" id="UP001374803">
    <property type="component" value="Chromosome"/>
</dbReference>
<evidence type="ECO:0000259" key="1">
    <source>
        <dbReference type="Pfam" id="PF04738"/>
    </source>
</evidence>
<protein>
    <submittedName>
        <fullName evidence="3">Lantibiotic dehydratase</fullName>
    </submittedName>
</protein>
<evidence type="ECO:0000259" key="2">
    <source>
        <dbReference type="Pfam" id="PF14028"/>
    </source>
</evidence>
<dbReference type="RefSeq" id="WP_394831639.1">
    <property type="nucleotide sequence ID" value="NZ_CP089929.1"/>
</dbReference>
<keyword evidence="4" id="KW-1185">Reference proteome</keyword>
<accession>A0ABZ2KTQ0</accession>
<evidence type="ECO:0000313" key="3">
    <source>
        <dbReference type="EMBL" id="WXB02013.1"/>
    </source>
</evidence>
<evidence type="ECO:0000313" key="4">
    <source>
        <dbReference type="Proteomes" id="UP001374803"/>
    </source>
</evidence>
<proteinExistence type="predicted"/>
<dbReference type="NCBIfam" id="TIGR03891">
    <property type="entry name" value="thiopep_ocin"/>
    <property type="match status" value="1"/>
</dbReference>
<feature type="domain" description="Lantibiotic dehydratase N-terminal" evidence="1">
    <location>
        <begin position="70"/>
        <end position="725"/>
    </location>
</feature>